<sequence length="248" mass="27415">MSLPSVSLSQSPAQSSKLSPHLLSFSAINYIWSSYIGHSGPCFKLPVLLPFLVSDWLSCGGIWEGSRFQSTAGRPPSITRLGQVSHHVWRTKLATLTDWYPRSSVAIGTPVLIRFWLGVALEYLYKGWLSEEALRSFETFVDGLMDSPRQSEPNAEAENQASTSSVPTAELLGFAPDNRSIIAFNRLPGASPHPMARHLSTTDDGRSIYIYSAIPTDPMDADINNKYARPGLSWLLGRWNNQAEHLVP</sequence>
<evidence type="ECO:0000256" key="1">
    <source>
        <dbReference type="SAM" id="MobiDB-lite"/>
    </source>
</evidence>
<keyword evidence="3" id="KW-1185">Reference proteome</keyword>
<name>A0A4Z1EE06_9HELO</name>
<feature type="compositionally biased region" description="Polar residues" evidence="1">
    <location>
        <begin position="148"/>
        <end position="166"/>
    </location>
</feature>
<comment type="caution">
    <text evidence="2">The sequence shown here is derived from an EMBL/GenBank/DDBJ whole genome shotgun (WGS) entry which is preliminary data.</text>
</comment>
<evidence type="ECO:0000313" key="2">
    <source>
        <dbReference type="EMBL" id="TGO09730.1"/>
    </source>
</evidence>
<feature type="region of interest" description="Disordered" evidence="1">
    <location>
        <begin position="147"/>
        <end position="166"/>
    </location>
</feature>
<dbReference type="AlphaFoldDB" id="A0A4Z1EE06"/>
<gene>
    <name evidence="2" type="ORF">BTUL_0156g00260</name>
</gene>
<proteinExistence type="predicted"/>
<reference evidence="2 3" key="1">
    <citation type="submission" date="2017-12" db="EMBL/GenBank/DDBJ databases">
        <title>Comparative genomics of Botrytis spp.</title>
        <authorList>
            <person name="Valero-Jimenez C.A."/>
            <person name="Tapia P."/>
            <person name="Veloso J."/>
            <person name="Silva-Moreno E."/>
            <person name="Staats M."/>
            <person name="Valdes J.H."/>
            <person name="Van Kan J.A.L."/>
        </authorList>
    </citation>
    <scope>NUCLEOTIDE SEQUENCE [LARGE SCALE GENOMIC DNA]</scope>
    <source>
        <strain evidence="2 3">Bt9001</strain>
    </source>
</reference>
<dbReference type="OrthoDB" id="3537340at2759"/>
<dbReference type="EMBL" id="PQXH01000156">
    <property type="protein sequence ID" value="TGO09730.1"/>
    <property type="molecule type" value="Genomic_DNA"/>
</dbReference>
<accession>A0A4Z1EE06</accession>
<protein>
    <submittedName>
        <fullName evidence="2">Uncharacterized protein</fullName>
    </submittedName>
</protein>
<organism evidence="2 3">
    <name type="scientific">Botrytis tulipae</name>
    <dbReference type="NCBI Taxonomy" id="87230"/>
    <lineage>
        <taxon>Eukaryota</taxon>
        <taxon>Fungi</taxon>
        <taxon>Dikarya</taxon>
        <taxon>Ascomycota</taxon>
        <taxon>Pezizomycotina</taxon>
        <taxon>Leotiomycetes</taxon>
        <taxon>Helotiales</taxon>
        <taxon>Sclerotiniaceae</taxon>
        <taxon>Botrytis</taxon>
    </lineage>
</organism>
<evidence type="ECO:0000313" key="3">
    <source>
        <dbReference type="Proteomes" id="UP000297777"/>
    </source>
</evidence>
<dbReference type="Proteomes" id="UP000297777">
    <property type="component" value="Unassembled WGS sequence"/>
</dbReference>